<proteinExistence type="predicted"/>
<evidence type="ECO:0000313" key="2">
    <source>
        <dbReference type="Proteomes" id="UP000185841"/>
    </source>
</evidence>
<protein>
    <submittedName>
        <fullName evidence="1">Uncharacterized protein</fullName>
    </submittedName>
</protein>
<evidence type="ECO:0000313" key="1">
    <source>
        <dbReference type="EMBL" id="SIP92618.1"/>
    </source>
</evidence>
<dbReference type="Proteomes" id="UP000185841">
    <property type="component" value="Unassembled WGS sequence"/>
</dbReference>
<name>A0A1N6NKD0_AQUAC</name>
<dbReference type="AlphaFoldDB" id="A0A1N6NKD0"/>
<reference evidence="1 2" key="1">
    <citation type="submission" date="2017-01" db="EMBL/GenBank/DDBJ databases">
        <authorList>
            <person name="Mah S.A."/>
            <person name="Swanson W.J."/>
            <person name="Moy G.W."/>
            <person name="Vacquier V.D."/>
        </authorList>
    </citation>
    <scope>NUCLEOTIDE SEQUENCE [LARGE SCALE GENOMIC DNA]</scope>
    <source>
        <strain evidence="1 2">RU36E</strain>
    </source>
</reference>
<sequence length="90" mass="9946">MNNQHCIYRDHVIRAMVMEHPGIPTPWAAGCQITLADGHSTKRIPLPLRFAFLADLESAQRASLAHGKWLVDQHLDHGMSLPGAEQARAA</sequence>
<dbReference type="EMBL" id="FTMP01000001">
    <property type="protein sequence ID" value="SIP92618.1"/>
    <property type="molecule type" value="Genomic_DNA"/>
</dbReference>
<accession>A0A1N6NKD0</accession>
<organism evidence="1 2">
    <name type="scientific">Aquipseudomonas alcaligenes</name>
    <name type="common">Pseudomonas alcaligenes</name>
    <dbReference type="NCBI Taxonomy" id="43263"/>
    <lineage>
        <taxon>Bacteria</taxon>
        <taxon>Pseudomonadati</taxon>
        <taxon>Pseudomonadota</taxon>
        <taxon>Gammaproteobacteria</taxon>
        <taxon>Pseudomonadales</taxon>
        <taxon>Pseudomonadaceae</taxon>
        <taxon>Aquipseudomonas</taxon>
    </lineage>
</organism>
<dbReference type="RefSeq" id="WP_076423670.1">
    <property type="nucleotide sequence ID" value="NZ_FTMP01000001.1"/>
</dbReference>
<gene>
    <name evidence="1" type="ORF">SAMN05878282_101371</name>
</gene>